<dbReference type="eggNOG" id="COG2197">
    <property type="taxonomic scope" value="Bacteria"/>
</dbReference>
<evidence type="ECO:0000313" key="1">
    <source>
        <dbReference type="EMBL" id="AIG80259.1"/>
    </source>
</evidence>
<proteinExistence type="predicted"/>
<dbReference type="Proteomes" id="UP000028492">
    <property type="component" value="Chromosome"/>
</dbReference>
<organism evidence="1 2">
    <name type="scientific">Amycolatopsis japonica</name>
    <dbReference type="NCBI Taxonomy" id="208439"/>
    <lineage>
        <taxon>Bacteria</taxon>
        <taxon>Bacillati</taxon>
        <taxon>Actinomycetota</taxon>
        <taxon>Actinomycetes</taxon>
        <taxon>Pseudonocardiales</taxon>
        <taxon>Pseudonocardiaceae</taxon>
        <taxon>Amycolatopsis</taxon>
        <taxon>Amycolatopsis japonica group</taxon>
    </lineage>
</organism>
<dbReference type="EMBL" id="CP008953">
    <property type="protein sequence ID" value="AIG80259.1"/>
    <property type="molecule type" value="Genomic_DNA"/>
</dbReference>
<dbReference type="KEGG" id="aja:AJAP_37320"/>
<dbReference type="STRING" id="208439.AJAP_37320"/>
<dbReference type="HOGENOM" id="CLU_077128_0_0_11"/>
<name>A0A075V711_9PSEU</name>
<protein>
    <submittedName>
        <fullName evidence="1">LuxR family transcriptional regulator</fullName>
    </submittedName>
</protein>
<reference evidence="1 2" key="1">
    <citation type="journal article" date="2014" name="J. Biotechnol.">
        <title>Complete genome sequence of the actinobacterium Amycolatopsis japonica MG417-CF17(T) (=DSM 44213T) producing (S,S)-N,N'-ethylenediaminedisuccinic acid.</title>
        <authorList>
            <person name="Stegmann E."/>
            <person name="Albersmeier A."/>
            <person name="Spohn M."/>
            <person name="Gert H."/>
            <person name="Weber T."/>
            <person name="Wohlleben W."/>
            <person name="Kalinowski J."/>
            <person name="Ruckert C."/>
        </authorList>
    </citation>
    <scope>NUCLEOTIDE SEQUENCE [LARGE SCALE GENOMIC DNA]</scope>
    <source>
        <strain evidence="2">MG417-CF17 (DSM 44213)</strain>
    </source>
</reference>
<keyword evidence="2" id="KW-1185">Reference proteome</keyword>
<dbReference type="InterPro" id="IPR036388">
    <property type="entry name" value="WH-like_DNA-bd_sf"/>
</dbReference>
<evidence type="ECO:0000313" key="2">
    <source>
        <dbReference type="Proteomes" id="UP000028492"/>
    </source>
</evidence>
<dbReference type="Gene3D" id="1.10.10.10">
    <property type="entry name" value="Winged helix-like DNA-binding domain superfamily/Winged helix DNA-binding domain"/>
    <property type="match status" value="1"/>
</dbReference>
<gene>
    <name evidence="1" type="ORF">AJAP_37320</name>
</gene>
<accession>A0A075V711</accession>
<dbReference type="AlphaFoldDB" id="A0A075V711"/>
<sequence length="233" mass="25818">MNSDVPVTAPGECWKTVAVELVSDISLIRGEEELFDRTAHLFVAATDIACAADDLYTWALSRPSLTQQGERLVHDKRIRKLYRPGVLLNEQTAQHLHHLSGLGAQIRIGTEEINETILLDERVAIMAGDEGKAVRSYSVISRPELVQGILSLFETAWLASTTLETFDARFADIRMEAPQILEFLTTGCKDEKAAKSLGMGVRTYQRRVSELLVALGVTSRLQVDARARELGLL</sequence>